<evidence type="ECO:0000256" key="12">
    <source>
        <dbReference type="RuleBase" id="RU003357"/>
    </source>
</evidence>
<keyword evidence="6 12" id="KW-0798">TonB box</keyword>
<evidence type="ECO:0000256" key="4">
    <source>
        <dbReference type="ARBA" id="ARBA00022692"/>
    </source>
</evidence>
<dbReference type="Pfam" id="PF00593">
    <property type="entry name" value="TonB_dep_Rec_b-barrel"/>
    <property type="match status" value="1"/>
</dbReference>
<keyword evidence="16" id="KW-1185">Reference proteome</keyword>
<dbReference type="SUPFAM" id="SSF56935">
    <property type="entry name" value="Porins"/>
    <property type="match status" value="1"/>
</dbReference>
<dbReference type="EMBL" id="FOSK01000003">
    <property type="protein sequence ID" value="SFK26159.1"/>
    <property type="molecule type" value="Genomic_DNA"/>
</dbReference>
<protein>
    <submittedName>
        <fullName evidence="15">Hemoglobin/transferrin/lactoferrin receptor protein</fullName>
    </submittedName>
</protein>
<proteinExistence type="inferred from homology"/>
<feature type="short sequence motif" description="TonB C-terminal box" evidence="11">
    <location>
        <begin position="674"/>
        <end position="691"/>
    </location>
</feature>
<keyword evidence="8 15" id="KW-0675">Receptor</keyword>
<dbReference type="InterPro" id="IPR010917">
    <property type="entry name" value="TonB_rcpt_CS"/>
</dbReference>
<dbReference type="Gene3D" id="2.40.170.20">
    <property type="entry name" value="TonB-dependent receptor, beta-barrel domain"/>
    <property type="match status" value="1"/>
</dbReference>
<dbReference type="PANTHER" id="PTHR30069:SF29">
    <property type="entry name" value="HEMOGLOBIN AND HEMOGLOBIN-HAPTOGLOBIN-BINDING PROTEIN 1-RELATED"/>
    <property type="match status" value="1"/>
</dbReference>
<evidence type="ECO:0000256" key="10">
    <source>
        <dbReference type="PROSITE-ProRule" id="PRU01360"/>
    </source>
</evidence>
<keyword evidence="7 10" id="KW-0472">Membrane</keyword>
<evidence type="ECO:0000256" key="7">
    <source>
        <dbReference type="ARBA" id="ARBA00023136"/>
    </source>
</evidence>
<keyword evidence="9 10" id="KW-0998">Cell outer membrane</keyword>
<evidence type="ECO:0000256" key="3">
    <source>
        <dbReference type="ARBA" id="ARBA00022452"/>
    </source>
</evidence>
<evidence type="ECO:0000256" key="9">
    <source>
        <dbReference type="ARBA" id="ARBA00023237"/>
    </source>
</evidence>
<reference evidence="15 16" key="1">
    <citation type="submission" date="2016-10" db="EMBL/GenBank/DDBJ databases">
        <authorList>
            <person name="Varghese N."/>
            <person name="Submissions S."/>
        </authorList>
    </citation>
    <scope>NUCLEOTIDE SEQUENCE [LARGE SCALE GENOMIC DNA]</scope>
    <source>
        <strain evidence="15 16">DSM 16392</strain>
    </source>
</reference>
<comment type="similarity">
    <text evidence="10 12">Belongs to the TonB-dependent receptor family.</text>
</comment>
<dbReference type="PROSITE" id="PS01156">
    <property type="entry name" value="TONB_DEPENDENT_REC_2"/>
    <property type="match status" value="1"/>
</dbReference>
<evidence type="ECO:0000256" key="1">
    <source>
        <dbReference type="ARBA" id="ARBA00004571"/>
    </source>
</evidence>
<evidence type="ECO:0000313" key="15">
    <source>
        <dbReference type="EMBL" id="SFK26159.1"/>
    </source>
</evidence>
<evidence type="ECO:0000256" key="5">
    <source>
        <dbReference type="ARBA" id="ARBA00022729"/>
    </source>
</evidence>
<organism evidence="15 16">
    <name type="scientific">Pseudovibrio ascidiaceicola</name>
    <dbReference type="NCBI Taxonomy" id="285279"/>
    <lineage>
        <taxon>Bacteria</taxon>
        <taxon>Pseudomonadati</taxon>
        <taxon>Pseudomonadota</taxon>
        <taxon>Alphaproteobacteria</taxon>
        <taxon>Hyphomicrobiales</taxon>
        <taxon>Stappiaceae</taxon>
        <taxon>Pseudovibrio</taxon>
    </lineage>
</organism>
<dbReference type="Gene3D" id="2.170.130.10">
    <property type="entry name" value="TonB-dependent receptor, plug domain"/>
    <property type="match status" value="1"/>
</dbReference>
<dbReference type="Proteomes" id="UP000199598">
    <property type="component" value="Unassembled WGS sequence"/>
</dbReference>
<comment type="subcellular location">
    <subcellularLocation>
        <location evidence="1 10">Cell outer membrane</location>
        <topology evidence="1 10">Multi-pass membrane protein</topology>
    </subcellularLocation>
</comment>
<gene>
    <name evidence="15" type="ORF">SAMN04488518_103322</name>
</gene>
<name>A0A1I3Y427_9HYPH</name>
<evidence type="ECO:0000256" key="11">
    <source>
        <dbReference type="PROSITE-ProRule" id="PRU10144"/>
    </source>
</evidence>
<dbReference type="Pfam" id="PF07715">
    <property type="entry name" value="Plug"/>
    <property type="match status" value="1"/>
</dbReference>
<comment type="caution">
    <text evidence="15">The sequence shown here is derived from an EMBL/GenBank/DDBJ whole genome shotgun (WGS) entry which is preliminary data.</text>
</comment>
<dbReference type="InterPro" id="IPR036942">
    <property type="entry name" value="Beta-barrel_TonB_sf"/>
</dbReference>
<dbReference type="CDD" id="cd01347">
    <property type="entry name" value="ligand_gated_channel"/>
    <property type="match status" value="1"/>
</dbReference>
<keyword evidence="5" id="KW-0732">Signal</keyword>
<evidence type="ECO:0000256" key="6">
    <source>
        <dbReference type="ARBA" id="ARBA00023077"/>
    </source>
</evidence>
<dbReference type="RefSeq" id="WP_093518400.1">
    <property type="nucleotide sequence ID" value="NZ_FOSK01000003.1"/>
</dbReference>
<feature type="domain" description="TonB-dependent receptor-like beta-barrel" evidence="13">
    <location>
        <begin position="259"/>
        <end position="664"/>
    </location>
</feature>
<keyword evidence="4 10" id="KW-0812">Transmembrane</keyword>
<evidence type="ECO:0000313" key="16">
    <source>
        <dbReference type="Proteomes" id="UP000199598"/>
    </source>
</evidence>
<sequence length="691" mass="74929">MSKGFVSGLMTGICYLALQSGAYSQEQTEPQELGPIVVTASRSEQSLDEVTRSVAVVESEQIERSVADSVTEVLRDVPGIKIIDSNVAGMKRISIRGEESSRNVVLVDGQEISDHTSYGAVFLISPSDIERIEVVKGPGSVLHGSKAIGGVVNIITKKGADRAVQVEVGTAFDSSTDGITGFSSAAGTVDQWDYRFSASKSKHGDRETADGTLEGSAFENQSVTAYVGYTGDQHKVSIKAERFEQESEVYTDPADIGFVMRQFDMDLPKRDRSKIGLFYDFTDVNESIAKVHLDGYVQQIDRVALVDYELAPPGAPIMKRENKTESELLTFGLNGQVDLTLVDNVLTSIGFQAVQDQLDKDSFSTGKTTISVPGPVFPVNITERDEAKLTTLSAFLQNEWDLNDDLTLTAGGRYYFVTSENKGTAGDRDESDQAFVGALGVNYTGFENFALRAHVSQGYVYPTLLQSTLGSVFSPAGKIYGNADLDPETSVTAEIGARYDGGHLIVDASAFYTDAKDYITSVDCDAAVHGSKCTANSDIYVNIDAAKTWGLELAASYQFAELAVTPYVNITLMRRQFSSGATNTFDTDTPLVSGRLGVMKSWAFDNGVEAYADLYSRFSSEHRQKGSSGIDEEDGFATLNLAGGFSYDFDEKRTLKMQAAVENIFDQDYKPSVEELTAPGRAFKLSASVIF</sequence>
<dbReference type="InterPro" id="IPR000531">
    <property type="entry name" value="Beta-barrel_TonB"/>
</dbReference>
<dbReference type="InterPro" id="IPR039426">
    <property type="entry name" value="TonB-dep_rcpt-like"/>
</dbReference>
<keyword evidence="2 10" id="KW-0813">Transport</keyword>
<dbReference type="PROSITE" id="PS52016">
    <property type="entry name" value="TONB_DEPENDENT_REC_3"/>
    <property type="match status" value="1"/>
</dbReference>
<evidence type="ECO:0000256" key="8">
    <source>
        <dbReference type="ARBA" id="ARBA00023170"/>
    </source>
</evidence>
<dbReference type="InterPro" id="IPR012910">
    <property type="entry name" value="Plug_dom"/>
</dbReference>
<dbReference type="PANTHER" id="PTHR30069">
    <property type="entry name" value="TONB-DEPENDENT OUTER MEMBRANE RECEPTOR"/>
    <property type="match status" value="1"/>
</dbReference>
<dbReference type="InterPro" id="IPR037066">
    <property type="entry name" value="Plug_dom_sf"/>
</dbReference>
<evidence type="ECO:0000259" key="13">
    <source>
        <dbReference type="Pfam" id="PF00593"/>
    </source>
</evidence>
<evidence type="ECO:0000259" key="14">
    <source>
        <dbReference type="Pfam" id="PF07715"/>
    </source>
</evidence>
<feature type="domain" description="TonB-dependent receptor plug" evidence="14">
    <location>
        <begin position="47"/>
        <end position="151"/>
    </location>
</feature>
<accession>A0A1I3Y427</accession>
<evidence type="ECO:0000256" key="2">
    <source>
        <dbReference type="ARBA" id="ARBA00022448"/>
    </source>
</evidence>
<keyword evidence="3 10" id="KW-1134">Transmembrane beta strand</keyword>